<dbReference type="GO" id="GO:0000425">
    <property type="term" value="P:pexophagy"/>
    <property type="evidence" value="ECO:0007669"/>
    <property type="project" value="EnsemblFungi"/>
</dbReference>
<evidence type="ECO:0000313" key="10">
    <source>
        <dbReference type="Proteomes" id="UP000000689"/>
    </source>
</evidence>
<reference evidence="9 10" key="1">
    <citation type="journal article" date="2011" name="Proc. Natl. Acad. Sci. U.S.A.">
        <title>Evolutionary erosion of yeast sex chromosomes by mating-type switching accidents.</title>
        <authorList>
            <person name="Gordon J.L."/>
            <person name="Armisen D."/>
            <person name="Proux-Wera E."/>
            <person name="Oheigeartaigh S.S."/>
            <person name="Byrne K.P."/>
            <person name="Wolfe K.H."/>
        </authorList>
    </citation>
    <scope>NUCLEOTIDE SEQUENCE [LARGE SCALE GENOMIC DNA]</scope>
    <source>
        <strain evidence="10">ATCC 10597 / BCRC 20456 / CBS 421 / NBRC 0211 / NRRL Y-12639</strain>
    </source>
</reference>
<evidence type="ECO:0000256" key="6">
    <source>
        <dbReference type="RuleBase" id="RU368080"/>
    </source>
</evidence>
<proteinExistence type="inferred from homology"/>
<protein>
    <recommendedName>
        <fullName evidence="2 6">Autophagy-related protein 17</fullName>
    </recommendedName>
</protein>
<evidence type="ECO:0000256" key="7">
    <source>
        <dbReference type="SAM" id="MobiDB-lite"/>
    </source>
</evidence>
<keyword evidence="5" id="KW-0472">Membrane</keyword>
<organism evidence="9 10">
    <name type="scientific">Naumovozyma dairenensis (strain ATCC 10597 / BCRC 20456 / CBS 421 / NBRC 0211 / NRRL Y-12639)</name>
    <name type="common">Saccharomyces dairenensis</name>
    <dbReference type="NCBI Taxonomy" id="1071378"/>
    <lineage>
        <taxon>Eukaryota</taxon>
        <taxon>Fungi</taxon>
        <taxon>Dikarya</taxon>
        <taxon>Ascomycota</taxon>
        <taxon>Saccharomycotina</taxon>
        <taxon>Saccharomycetes</taxon>
        <taxon>Saccharomycetales</taxon>
        <taxon>Saccharomycetaceae</taxon>
        <taxon>Naumovozyma</taxon>
    </lineage>
</organism>
<dbReference type="GO" id="GO:0034727">
    <property type="term" value="P:piecemeal microautophagy of the nucleus"/>
    <property type="evidence" value="ECO:0007669"/>
    <property type="project" value="EnsemblFungi"/>
</dbReference>
<dbReference type="Proteomes" id="UP000000689">
    <property type="component" value="Chromosome 10"/>
</dbReference>
<dbReference type="GO" id="GO:0000422">
    <property type="term" value="P:autophagy of mitochondrion"/>
    <property type="evidence" value="ECO:0007669"/>
    <property type="project" value="EnsemblFungi"/>
</dbReference>
<dbReference type="GeneID" id="11494484"/>
<comment type="function">
    <text evidence="6">Autophagy-specific protein that functions in response to autophagy-inducing signals as a scaffold to recruit other ATG proteins to organize preautophagosomal structure (PAS) formation. Modulates the timing and magnitude of the autophagy response, such as the size of the sequestering vesicles. Plays particularly a role in pexophagy and nucleophagy.</text>
</comment>
<dbReference type="GO" id="GO:0030295">
    <property type="term" value="F:protein kinase activator activity"/>
    <property type="evidence" value="ECO:0007669"/>
    <property type="project" value="EnsemblFungi"/>
</dbReference>
<dbReference type="STRING" id="1071378.G0WH69"/>
<keyword evidence="3 6" id="KW-0963">Cytoplasm</keyword>
<dbReference type="OMA" id="PENIWPN"/>
<feature type="compositionally biased region" description="Basic and acidic residues" evidence="7">
    <location>
        <begin position="255"/>
        <end position="270"/>
    </location>
</feature>
<accession>G0WH69</accession>
<dbReference type="GO" id="GO:0120095">
    <property type="term" value="C:vacuole-isolation membrane contact site"/>
    <property type="evidence" value="ECO:0007669"/>
    <property type="project" value="EnsemblFungi"/>
</dbReference>
<dbReference type="GO" id="GO:0034045">
    <property type="term" value="C:phagophore assembly site membrane"/>
    <property type="evidence" value="ECO:0007669"/>
    <property type="project" value="UniProtKB-SubCell"/>
</dbReference>
<dbReference type="AlphaFoldDB" id="G0WH69"/>
<dbReference type="GO" id="GO:2000786">
    <property type="term" value="P:positive regulation of autophagosome assembly"/>
    <property type="evidence" value="ECO:0007669"/>
    <property type="project" value="EnsemblFungi"/>
</dbReference>
<evidence type="ECO:0000256" key="4">
    <source>
        <dbReference type="ARBA" id="ARBA00023006"/>
    </source>
</evidence>
<dbReference type="Pfam" id="PF04108">
    <property type="entry name" value="ATG17_like"/>
    <property type="match status" value="1"/>
</dbReference>
<dbReference type="KEGG" id="ndi:NDAI_0J02550"/>
<dbReference type="eggNOG" id="ENOG502QQDW">
    <property type="taxonomic scope" value="Eukaryota"/>
</dbReference>
<comment type="subcellular location">
    <subcellularLocation>
        <location evidence="6">Cytoplasm</location>
    </subcellularLocation>
    <subcellularLocation>
        <location evidence="6">Preautophagosomal structure membrane</location>
        <topology evidence="6">Peripheral membrane protein</topology>
    </subcellularLocation>
</comment>
<dbReference type="EMBL" id="HE580276">
    <property type="protein sequence ID" value="CCD27147.1"/>
    <property type="molecule type" value="Genomic_DNA"/>
</dbReference>
<feature type="domain" description="Autophagy protein ATG17-like" evidence="8">
    <location>
        <begin position="18"/>
        <end position="454"/>
    </location>
</feature>
<evidence type="ECO:0000313" key="9">
    <source>
        <dbReference type="EMBL" id="CCD27147.1"/>
    </source>
</evidence>
<dbReference type="GO" id="GO:0000149">
    <property type="term" value="F:SNARE binding"/>
    <property type="evidence" value="ECO:0007669"/>
    <property type="project" value="EnsemblFungi"/>
</dbReference>
<sequence>MIMKEVDVKILVEHARKTLVEAQILCQETNLQIFEYENELDRWQQSCGKLKFIIDCLKQQVGFLYHCILEKSIEKNLIHNEWEKFILVDLVEEMTLWQNRISKQIEKLDDLDNVLLFKGNEKNQEEEEEEEEPGSESVQKLGDYVSRENIFILKERLQEIPTIQRQIENIRSQYTKMYVKVKDNLIDSKLKDLEKEYQNKLNIQDKQVFELTNISPQVLKSFEIELVDFLSSLTDHFDKCQLLESYVTGQNKLDTNPDGKPDETRDRVGDDLTVDELEEKKKDISAPNDLSKSETDADYEMLLEIVTKDNNDLEFVLKTLNETIELGTSRLSSYKELLSEKIGMKDELHNQVKKLIEEVLKYQEYLMIFKDISDLLTTFKEGCMDDIRVVEDLCEFYTNFEKSYQNLLKEVERRKQVRNKMEIILNECDNKLQKLNSRDQKMREIFLNENGNFLPENIWPNKIDDFKPLYHLDYSLEDV</sequence>
<dbReference type="PANTHER" id="PTHR28005">
    <property type="entry name" value="AUTOPHAGY-RELATED PROTEIN 17"/>
    <property type="match status" value="1"/>
</dbReference>
<keyword evidence="4 6" id="KW-0072">Autophagy</keyword>
<dbReference type="InterPro" id="IPR045326">
    <property type="entry name" value="ATG17-like_dom"/>
</dbReference>
<dbReference type="RefSeq" id="XP_003672390.1">
    <property type="nucleotide sequence ID" value="XM_003672342.1"/>
</dbReference>
<dbReference type="GO" id="GO:0034497">
    <property type="term" value="P:protein localization to phagophore assembly site"/>
    <property type="evidence" value="ECO:0007669"/>
    <property type="project" value="EnsemblFungi"/>
</dbReference>
<dbReference type="GO" id="GO:0006995">
    <property type="term" value="P:cellular response to nitrogen starvation"/>
    <property type="evidence" value="ECO:0007669"/>
    <property type="project" value="EnsemblFungi"/>
</dbReference>
<comment type="similarity">
    <text evidence="1 6">Belongs to the ATG17 family.</text>
</comment>
<evidence type="ECO:0000259" key="8">
    <source>
        <dbReference type="Pfam" id="PF04108"/>
    </source>
</evidence>
<dbReference type="PANTHER" id="PTHR28005:SF1">
    <property type="entry name" value="AUTOPHAGY-RELATED PROTEIN 17"/>
    <property type="match status" value="1"/>
</dbReference>
<name>G0WH69_NAUDC</name>
<gene>
    <name evidence="9" type="primary">NDAI0J02550</name>
    <name evidence="9" type="ordered locus">NDAI_0J02550</name>
</gene>
<dbReference type="GO" id="GO:0060090">
    <property type="term" value="F:molecular adaptor activity"/>
    <property type="evidence" value="ECO:0007669"/>
    <property type="project" value="EnsemblFungi"/>
</dbReference>
<keyword evidence="10" id="KW-1185">Reference proteome</keyword>
<evidence type="ECO:0000256" key="2">
    <source>
        <dbReference type="ARBA" id="ARBA00013806"/>
    </source>
</evidence>
<evidence type="ECO:0000256" key="5">
    <source>
        <dbReference type="ARBA" id="ARBA00023136"/>
    </source>
</evidence>
<dbReference type="HOGENOM" id="CLU_051526_0_0_1"/>
<dbReference type="GO" id="GO:0045772">
    <property type="term" value="P:positive regulation of autophagosome size"/>
    <property type="evidence" value="ECO:0007669"/>
    <property type="project" value="EnsemblFungi"/>
</dbReference>
<dbReference type="GO" id="GO:1990316">
    <property type="term" value="C:Atg1/ULK1 kinase complex"/>
    <property type="evidence" value="ECO:0007669"/>
    <property type="project" value="EnsemblFungi"/>
</dbReference>
<dbReference type="InterPro" id="IPR007240">
    <property type="entry name" value="Atg17"/>
</dbReference>
<feature type="region of interest" description="Disordered" evidence="7">
    <location>
        <begin position="250"/>
        <end position="272"/>
    </location>
</feature>
<evidence type="ECO:0000256" key="1">
    <source>
        <dbReference type="ARBA" id="ARBA00006259"/>
    </source>
</evidence>
<dbReference type="OrthoDB" id="1937984at2759"/>
<evidence type="ECO:0000256" key="3">
    <source>
        <dbReference type="ARBA" id="ARBA00022490"/>
    </source>
</evidence>